<dbReference type="GeneID" id="55584212"/>
<keyword evidence="2" id="KW-1185">Reference proteome</keyword>
<evidence type="ECO:0000313" key="2">
    <source>
        <dbReference type="Proteomes" id="UP000509448"/>
    </source>
</evidence>
<organism evidence="1 2">
    <name type="scientific">Conexivisphaera calida</name>
    <dbReference type="NCBI Taxonomy" id="1874277"/>
    <lineage>
        <taxon>Archaea</taxon>
        <taxon>Nitrososphaerota</taxon>
        <taxon>Conexivisphaeria</taxon>
        <taxon>Conexivisphaerales</taxon>
        <taxon>Conexivisphaeraceae</taxon>
        <taxon>Conexivisphaera</taxon>
    </lineage>
</organism>
<dbReference type="AlphaFoldDB" id="A0A4P2VKL6"/>
<sequence length="77" mass="8595">MSESRLRDLLRAMHLLGAVREDAAVAPHAVCPLMHDLPFSEISSLMDLGERMGYLSRVGDRFYLTFRGEISVISISS</sequence>
<proteinExistence type="predicted"/>
<protein>
    <recommendedName>
        <fullName evidence="3">ArnR1-like winged helix-turn-helix domain-containing protein</fullName>
    </recommendedName>
</protein>
<evidence type="ECO:0000313" key="1">
    <source>
        <dbReference type="EMBL" id="BBE41785.1"/>
    </source>
</evidence>
<dbReference type="Proteomes" id="UP000509448">
    <property type="component" value="Chromosome"/>
</dbReference>
<accession>A0A4P2VKL6</accession>
<dbReference type="RefSeq" id="WP_174448088.1">
    <property type="nucleotide sequence ID" value="NZ_AP018732.1"/>
</dbReference>
<reference evidence="1 2" key="1">
    <citation type="journal article" date="2019" name="ISME J.">
        <title>Isolation and characterization of a thermophilic sulfur- and iron-reducing thaumarchaeote from a terrestrial acidic hot spring.</title>
        <authorList>
            <person name="Kato S."/>
            <person name="Itoh T."/>
            <person name="Yuki M."/>
            <person name="Nagamori M."/>
            <person name="Ohnishi M."/>
            <person name="Uematsu K."/>
            <person name="Suzuki K."/>
            <person name="Takashina T."/>
            <person name="Ohkuma M."/>
        </authorList>
    </citation>
    <scope>NUCLEOTIDE SEQUENCE [LARGE SCALE GENOMIC DNA]</scope>
    <source>
        <strain evidence="1 2">NAS-02</strain>
    </source>
</reference>
<name>A0A4P2VKL6_9ARCH</name>
<dbReference type="KEGG" id="ccai:NAS2_0394"/>
<gene>
    <name evidence="1" type="ORF">NAS2_0394</name>
</gene>
<evidence type="ECO:0008006" key="3">
    <source>
        <dbReference type="Google" id="ProtNLM"/>
    </source>
</evidence>
<dbReference type="EMBL" id="AP018732">
    <property type="protein sequence ID" value="BBE41785.1"/>
    <property type="molecule type" value="Genomic_DNA"/>
</dbReference>